<evidence type="ECO:0008006" key="5">
    <source>
        <dbReference type="Google" id="ProtNLM"/>
    </source>
</evidence>
<dbReference type="PANTHER" id="PTHR11941:SF54">
    <property type="entry name" value="ENOYL-COA HYDRATASE, MITOCHONDRIAL"/>
    <property type="match status" value="1"/>
</dbReference>
<evidence type="ECO:0000313" key="3">
    <source>
        <dbReference type="EMBL" id="RAQ95887.1"/>
    </source>
</evidence>
<dbReference type="CDD" id="cd06558">
    <property type="entry name" value="crotonase-like"/>
    <property type="match status" value="1"/>
</dbReference>
<comment type="similarity">
    <text evidence="1 2">Belongs to the enoyl-CoA hydratase/isomerase family.</text>
</comment>
<dbReference type="InterPro" id="IPR029045">
    <property type="entry name" value="ClpP/crotonase-like_dom_sf"/>
</dbReference>
<dbReference type="InterPro" id="IPR001753">
    <property type="entry name" value="Enoyl-CoA_hydra/iso"/>
</dbReference>
<dbReference type="GO" id="GO:0003824">
    <property type="term" value="F:catalytic activity"/>
    <property type="evidence" value="ECO:0007669"/>
    <property type="project" value="InterPro"/>
</dbReference>
<dbReference type="PANTHER" id="PTHR11941">
    <property type="entry name" value="ENOYL-COA HYDRATASE-RELATED"/>
    <property type="match status" value="1"/>
</dbReference>
<keyword evidence="4" id="KW-1185">Reference proteome</keyword>
<comment type="caution">
    <text evidence="3">The sequence shown here is derived from an EMBL/GenBank/DDBJ whole genome shotgun (WGS) entry which is preliminary data.</text>
</comment>
<reference evidence="3 4" key="1">
    <citation type="submission" date="2016-08" db="EMBL/GenBank/DDBJ databases">
        <title>Analysis of Carbohydrate Active Enzymes in Thermogemmatispora T81 Reveals Carbohydrate Degradation Ability.</title>
        <authorList>
            <person name="Tomazini A."/>
            <person name="Lal S."/>
            <person name="Stott M."/>
            <person name="Henrissat B."/>
            <person name="Polikarpov I."/>
            <person name="Sparling R."/>
            <person name="Levin D.B."/>
        </authorList>
    </citation>
    <scope>NUCLEOTIDE SEQUENCE [LARGE SCALE GENOMIC DNA]</scope>
    <source>
        <strain evidence="3 4">T81</strain>
    </source>
</reference>
<evidence type="ECO:0000256" key="2">
    <source>
        <dbReference type="RuleBase" id="RU003707"/>
    </source>
</evidence>
<dbReference type="Proteomes" id="UP000248706">
    <property type="component" value="Unassembled WGS sequence"/>
</dbReference>
<dbReference type="EMBL" id="MCIF01000002">
    <property type="protein sequence ID" value="RAQ95887.1"/>
    <property type="molecule type" value="Genomic_DNA"/>
</dbReference>
<name>A0A328VED7_9CHLR</name>
<proteinExistence type="inferred from homology"/>
<evidence type="ECO:0000313" key="4">
    <source>
        <dbReference type="Proteomes" id="UP000248706"/>
    </source>
</evidence>
<dbReference type="SUPFAM" id="SSF52096">
    <property type="entry name" value="ClpP/crotonase"/>
    <property type="match status" value="1"/>
</dbReference>
<gene>
    <name evidence="3" type="ORF">A4R35_10095</name>
</gene>
<dbReference type="OrthoDB" id="254175at2"/>
<dbReference type="RefSeq" id="WP_112429007.1">
    <property type="nucleotide sequence ID" value="NZ_MCIF01000002.1"/>
</dbReference>
<sequence>METLRIEHHGDSHVTIWLDRPQKRNALNEVMLRELMATATALQTDRSVRVVVLRSSSGVFSAGADLNEWATSSPARARELSLLGSRAFQALADLPVPVIAVLEGAALGGGLELALACDIRIGTQACLMGFPEPRLGNTPSWGGVPRLVQVVGPAFARELLLTGEVIGAQEAYRMGLLNRLFDESELTGGLKHLVESVLACEPTTLALLKAQLSGGTVEREQQEAITAGFSATQEEARRRKEAFLAQRWARRSKQSQTE</sequence>
<dbReference type="AlphaFoldDB" id="A0A328VED7"/>
<dbReference type="PROSITE" id="PS00166">
    <property type="entry name" value="ENOYL_COA_HYDRATASE"/>
    <property type="match status" value="1"/>
</dbReference>
<dbReference type="GO" id="GO:0006635">
    <property type="term" value="P:fatty acid beta-oxidation"/>
    <property type="evidence" value="ECO:0007669"/>
    <property type="project" value="TreeGrafter"/>
</dbReference>
<dbReference type="InterPro" id="IPR018376">
    <property type="entry name" value="Enoyl-CoA_hyd/isom_CS"/>
</dbReference>
<evidence type="ECO:0000256" key="1">
    <source>
        <dbReference type="ARBA" id="ARBA00005254"/>
    </source>
</evidence>
<dbReference type="Gene3D" id="3.90.226.10">
    <property type="entry name" value="2-enoyl-CoA Hydratase, Chain A, domain 1"/>
    <property type="match status" value="1"/>
</dbReference>
<protein>
    <recommendedName>
        <fullName evidence="5">Enoyl-CoA hydratase</fullName>
    </recommendedName>
</protein>
<organism evidence="3 4">
    <name type="scientific">Thermogemmatispora tikiterensis</name>
    <dbReference type="NCBI Taxonomy" id="1825093"/>
    <lineage>
        <taxon>Bacteria</taxon>
        <taxon>Bacillati</taxon>
        <taxon>Chloroflexota</taxon>
        <taxon>Ktedonobacteria</taxon>
        <taxon>Thermogemmatisporales</taxon>
        <taxon>Thermogemmatisporaceae</taxon>
        <taxon>Thermogemmatispora</taxon>
    </lineage>
</organism>
<accession>A0A328VED7</accession>
<dbReference type="Pfam" id="PF00378">
    <property type="entry name" value="ECH_1"/>
    <property type="match status" value="1"/>
</dbReference>